<evidence type="ECO:0000313" key="5">
    <source>
        <dbReference type="Proteomes" id="UP001165498"/>
    </source>
</evidence>
<feature type="region of interest" description="Disordered" evidence="1">
    <location>
        <begin position="2297"/>
        <end position="2325"/>
    </location>
</feature>
<evidence type="ECO:0000256" key="1">
    <source>
        <dbReference type="SAM" id="MobiDB-lite"/>
    </source>
</evidence>
<feature type="chain" id="PRO_5046624637" evidence="2">
    <location>
        <begin position="41"/>
        <end position="2370"/>
    </location>
</feature>
<keyword evidence="5" id="KW-1185">Reference proteome</keyword>
<proteinExistence type="predicted"/>
<feature type="domain" description="DUF11" evidence="3">
    <location>
        <begin position="1840"/>
        <end position="1940"/>
    </location>
</feature>
<feature type="domain" description="DUF11" evidence="3">
    <location>
        <begin position="962"/>
        <end position="1060"/>
    </location>
</feature>
<keyword evidence="2" id="KW-0732">Signal</keyword>
<feature type="domain" description="DUF11" evidence="3">
    <location>
        <begin position="832"/>
        <end position="937"/>
    </location>
</feature>
<dbReference type="NCBIfam" id="TIGR01451">
    <property type="entry name" value="B_ant_repeat"/>
    <property type="match status" value="8"/>
</dbReference>
<evidence type="ECO:0000256" key="2">
    <source>
        <dbReference type="SAM" id="SignalP"/>
    </source>
</evidence>
<feature type="domain" description="DUF11" evidence="3">
    <location>
        <begin position="2216"/>
        <end position="2327"/>
    </location>
</feature>
<dbReference type="InterPro" id="IPR051172">
    <property type="entry name" value="Chlamydia_OmcB"/>
</dbReference>
<comment type="caution">
    <text evidence="4">The sequence shown here is derived from an EMBL/GenBank/DDBJ whole genome shotgun (WGS) entry which is preliminary data.</text>
</comment>
<feature type="domain" description="DUF11" evidence="3">
    <location>
        <begin position="2088"/>
        <end position="2203"/>
    </location>
</feature>
<feature type="domain" description="DUF11" evidence="3">
    <location>
        <begin position="1715"/>
        <end position="1815"/>
    </location>
</feature>
<dbReference type="RefSeq" id="WP_255915342.1">
    <property type="nucleotide sequence ID" value="NZ_JANFQO010000014.1"/>
</dbReference>
<dbReference type="InterPro" id="IPR001434">
    <property type="entry name" value="OmcB-like_DUF11"/>
</dbReference>
<dbReference type="PANTHER" id="PTHR34819:SF3">
    <property type="entry name" value="CELL SURFACE PROTEIN"/>
    <property type="match status" value="1"/>
</dbReference>
<dbReference type="InterPro" id="IPR038081">
    <property type="entry name" value="CalX-like_sf"/>
</dbReference>
<feature type="domain" description="DUF11" evidence="3">
    <location>
        <begin position="558"/>
        <end position="684"/>
    </location>
</feature>
<sequence>MSRSTHPGPTPATAAARRRLHPAAALLALGVAFALTPAQAQIQRGFDNLGFEVPDIASAACALATRASDVPGWSTTETTTTGQVFGGSCTFTPNSGSAGDGVIELWANGFGSVAAAQGTQLAELNAFNSARLFQSVCLINGELIGYTMQHRGRGSASVADVAEFNIDSAANSVIRASTTSNGTGGVTQCGNTTVAATNGPVAGATDGQVANPTCSSATTANGWRSYTGNFTWTGTTGIHDIGFAAISTGSGSLGSGNFLDAVNVTLQPVIEFAGPPLFTGEGPSATPASIIVVGNIPAGGTVVNFTVTAGTATQGTDYTTTGTFTVPAGSYPTPTTVPIGAALSVIDDAVVEENETVQLTIQPNPSAYVLGSTTTCGGPPNTSATYTIVDNDIDLLTTKSASTATPLGGVPFQYTVTFRNNTAATTVAPLTAHDATAAVADAVPAGLTFTGWTCTASNGASCPGGTVNGTTTGSGAISGNAVLPAGNAAAGGLVTYVIDAVAPPGSCSGSLVNTSQITTPAGLEEGTSAQAGFTTPAPGGTANNSASTTGSLGCASSLSISKTDGSTTYTPGGSATYTVVIGNPAGPSIAANVGLSDPLPAGVTLSGAPSCTAAGTATCGTLTGSAGGNSAGMSGGSIAPGAGNTLTILIPVNFAASLTADPLVNTATATATGATDVSANDSDTRAALVNLNLVKTATPAGTYLPGSALNYSLVLTNNGPSAASGITLSDTVPAAVAVSGWTCSASGPAADCDTAAAGTGASGSGNAIALNAIALGAGESVTVSISGTAQLSATGAIVNTASASPPAGTSCTTPPCTVTGTATNTDAGAPQLSLSKMATPSAFAVGQSGSYTLQLSNSGTSSTSGALSISDPLPAGISATGTPTGSGWNCAASTATVISCSSSTVLPPGASAPPVTVNVTVAVGTSSPAVNTASASGGGDSSCPAAAHCQATTTTPVDSARLELVKTLQGNLVVGVQSLYIISVTNTGQATALAGTISDTIPTGLTIGTLPAGCSAAGQVVTCALPAGLATGNSVSYSIPVTPQAAVNGQSLSNSASVSGGGDASCPAAPHCTGTTTDTVSAPQLSIVKSATPASFVIGVAATYTLQVTNIGTAATTATSTVSDSIPTGLTIGALPAGCSAAGQVVTCTIAAGLATNTPVSFAIPVTPQASLAGLSVTNTATATGGGDPSCASPGPGLPPRCTGSVTTPIGAPVLEITKTASAANFVVGVPASYTLTVLNTGSAATTAAATVSDTIPGDLSIGALPAGCSAAGQVVTCTIAAGLAPGSPVSFVIPVTPTAAASGQVQINAASVSGGGDPTCPGAAHCSSAVSTPVNAPLLEIVKSASTANFVVGVPASYTLTVTNIGSAATTAVATISDTIPSGLSLGALPPDCSAASQVVTCTIPAGLSAGAPVSFVIPVTPTAAASGTSVVNHATVSGGGDPTCPGEPRCESSISTPVDAPQLSVSKTASAAAFVVGVPASYTLTVTNTGTAATTAAASVSDTIPAVLTIGTLPAGCSAAGQVVTCTVAAGLASGAPVSFVIPVTPTAAASGTSVVNSATVSGGGDPSCPGQAHCGSTTTTPVDAPQLSLVKQASASAFVVGVPASYTLTVTNTGTAATNAAATVSDTLPAALTLGALPAGCTASGQSVSCTVAAGLGAGASVAFVIPVTPTPAASGQTLVNSATVSGGGATNCPGAANCTSTVSTPVDAPALRVVKTASAASFVVGVPASYTLTVTNIGSAATTAVTTVSDTVPAALTLGSLPAACSAAGQVVTCTIPAGLASGTPVSFLIPVTPTAAASGSVVTNTAIVSGGGDPACPGGASCSSTVNTPVNAPQLRVQKTASAPNFVVGVAASYTLTVTNSGSVATTAIATVSDTVAASLSLGAMPAGCSASGQQVSCSVPAGLAAGASVAFVIPVTPNAAAAGASVTNAATVSGGGDPTCPAAASCTSTTNTPVQAPQLSIVKTASSAGFQVGVPASYTLTVTNIGNAATTAAATVTDPVPAVLALGALPAGCTASGQVVSCTVAAGLAAGANVAFVIPVTPLPAAAGTALSNTATVSGGGGSCVAGNCSSSVDTPVGENADLAISKSDGGSGAQLGGNLVYTLSVSNAGPNAANAVSVSDTLPAGLNFLSASGPGWTCNQAGGVLTCTTPTLANGASSAITLTLGVPANYSGADPIINTASVSSSTPDPQPNNNTGGESTPLLGTGDADLGVLKQGPASIGAGGLISYTITVANAGPASAVGVIVNDPTPPGLSLLSVTAPCAGGFPCNVGDLASGASVNLSVTYAVPPNYTSPNPLTNTASASSSTPDPNPANNTSTATTTVAVAPPAQPVPLLGPAGRMLLLMLLALTALTGLAAPRAKAS</sequence>
<name>A0ABT1QV54_9GAMM</name>
<evidence type="ECO:0000259" key="3">
    <source>
        <dbReference type="Pfam" id="PF01345"/>
    </source>
</evidence>
<protein>
    <submittedName>
        <fullName evidence="4">DUF11 domain-containing protein</fullName>
    </submittedName>
</protein>
<dbReference type="PANTHER" id="PTHR34819">
    <property type="entry name" value="LARGE CYSTEINE-RICH PERIPLASMIC PROTEIN OMCB"/>
    <property type="match status" value="1"/>
</dbReference>
<feature type="domain" description="DUF11" evidence="3">
    <location>
        <begin position="1340"/>
        <end position="1440"/>
    </location>
</feature>
<dbReference type="InterPro" id="IPR006311">
    <property type="entry name" value="TAT_signal"/>
</dbReference>
<organism evidence="4 5">
    <name type="scientific">Tahibacter harae</name>
    <dbReference type="NCBI Taxonomy" id="2963937"/>
    <lineage>
        <taxon>Bacteria</taxon>
        <taxon>Pseudomonadati</taxon>
        <taxon>Pseudomonadota</taxon>
        <taxon>Gammaproteobacteria</taxon>
        <taxon>Lysobacterales</taxon>
        <taxon>Rhodanobacteraceae</taxon>
        <taxon>Tahibacter</taxon>
    </lineage>
</organism>
<dbReference type="Gene3D" id="2.60.40.10">
    <property type="entry name" value="Immunoglobulins"/>
    <property type="match status" value="3"/>
</dbReference>
<dbReference type="EMBL" id="JANFQO010000014">
    <property type="protein sequence ID" value="MCQ4166155.1"/>
    <property type="molecule type" value="Genomic_DNA"/>
</dbReference>
<gene>
    <name evidence="4" type="ORF">NM961_15645</name>
</gene>
<dbReference type="InterPro" id="IPR013783">
    <property type="entry name" value="Ig-like_fold"/>
</dbReference>
<reference evidence="4" key="1">
    <citation type="submission" date="2022-07" db="EMBL/GenBank/DDBJ databases">
        <title>Tahibacter sp., a new gammaproteobacterium isolated from the silt sample collected at pig farm.</title>
        <authorList>
            <person name="Chen H."/>
        </authorList>
    </citation>
    <scope>NUCLEOTIDE SEQUENCE</scope>
    <source>
        <strain evidence="4">P2K</strain>
    </source>
</reference>
<accession>A0ABT1QV54</accession>
<dbReference type="Pfam" id="PF01345">
    <property type="entry name" value="DUF11"/>
    <property type="match status" value="14"/>
</dbReference>
<feature type="domain" description="DUF11" evidence="3">
    <location>
        <begin position="1965"/>
        <end position="2065"/>
    </location>
</feature>
<feature type="signal peptide" evidence="2">
    <location>
        <begin position="1"/>
        <end position="40"/>
    </location>
</feature>
<dbReference type="InterPro" id="IPR047589">
    <property type="entry name" value="DUF11_rpt"/>
</dbReference>
<feature type="domain" description="DUF11" evidence="3">
    <location>
        <begin position="1215"/>
        <end position="1315"/>
    </location>
</feature>
<dbReference type="PROSITE" id="PS51318">
    <property type="entry name" value="TAT"/>
    <property type="match status" value="1"/>
</dbReference>
<dbReference type="Gene3D" id="2.60.40.2030">
    <property type="match status" value="1"/>
</dbReference>
<feature type="compositionally biased region" description="Polar residues" evidence="1">
    <location>
        <begin position="2186"/>
        <end position="2205"/>
    </location>
</feature>
<feature type="domain" description="DUF11" evidence="3">
    <location>
        <begin position="1590"/>
        <end position="1690"/>
    </location>
</feature>
<feature type="domain" description="DUF11" evidence="3">
    <location>
        <begin position="691"/>
        <end position="804"/>
    </location>
</feature>
<feature type="compositionally biased region" description="Low complexity" evidence="1">
    <location>
        <begin position="2302"/>
        <end position="2325"/>
    </location>
</feature>
<feature type="region of interest" description="Disordered" evidence="1">
    <location>
        <begin position="2186"/>
        <end position="2210"/>
    </location>
</feature>
<feature type="domain" description="DUF11" evidence="3">
    <location>
        <begin position="1085"/>
        <end position="1185"/>
    </location>
</feature>
<feature type="region of interest" description="Disordered" evidence="1">
    <location>
        <begin position="527"/>
        <end position="546"/>
    </location>
</feature>
<dbReference type="Proteomes" id="UP001165498">
    <property type="component" value="Unassembled WGS sequence"/>
</dbReference>
<feature type="domain" description="DUF11" evidence="3">
    <location>
        <begin position="1465"/>
        <end position="1565"/>
    </location>
</feature>
<evidence type="ECO:0000313" key="4">
    <source>
        <dbReference type="EMBL" id="MCQ4166155.1"/>
    </source>
</evidence>
<dbReference type="SUPFAM" id="SSF141072">
    <property type="entry name" value="CalX-like"/>
    <property type="match status" value="1"/>
</dbReference>